<dbReference type="EMBL" id="SRRO01000001">
    <property type="protein sequence ID" value="TGN65063.1"/>
    <property type="molecule type" value="Genomic_DNA"/>
</dbReference>
<evidence type="ECO:0000256" key="1">
    <source>
        <dbReference type="ARBA" id="ARBA00023125"/>
    </source>
</evidence>
<dbReference type="PANTHER" id="PTHR45566">
    <property type="entry name" value="HTH-TYPE TRANSCRIPTIONAL REGULATOR YHJB-RELATED"/>
    <property type="match status" value="1"/>
</dbReference>
<keyword evidence="1" id="KW-0238">DNA-binding</keyword>
<dbReference type="Gene3D" id="3.40.50.2300">
    <property type="match status" value="1"/>
</dbReference>
<dbReference type="InterPro" id="IPR000792">
    <property type="entry name" value="Tscrpt_reg_LuxR_C"/>
</dbReference>
<dbReference type="GO" id="GO:0006355">
    <property type="term" value="P:regulation of DNA-templated transcription"/>
    <property type="evidence" value="ECO:0007669"/>
    <property type="project" value="InterPro"/>
</dbReference>
<dbReference type="Proteomes" id="UP000297496">
    <property type="component" value="Unassembled WGS sequence"/>
</dbReference>
<comment type="caution">
    <text evidence="2">Lacks conserved residue(s) required for the propagation of feature annotation.</text>
</comment>
<dbReference type="RefSeq" id="WP_135839566.1">
    <property type="nucleotide sequence ID" value="NZ_SRRO01000001.1"/>
</dbReference>
<dbReference type="SMART" id="SM00448">
    <property type="entry name" value="REC"/>
    <property type="match status" value="1"/>
</dbReference>
<dbReference type="InterPro" id="IPR036388">
    <property type="entry name" value="WH-like_DNA-bd_sf"/>
</dbReference>
<dbReference type="InterPro" id="IPR016032">
    <property type="entry name" value="Sig_transdc_resp-reg_C-effctor"/>
</dbReference>
<organism evidence="5 6">
    <name type="scientific">Nocardioides eburneiflavus</name>
    <dbReference type="NCBI Taxonomy" id="2518372"/>
    <lineage>
        <taxon>Bacteria</taxon>
        <taxon>Bacillati</taxon>
        <taxon>Actinomycetota</taxon>
        <taxon>Actinomycetes</taxon>
        <taxon>Propionibacteriales</taxon>
        <taxon>Nocardioidaceae</taxon>
        <taxon>Nocardioides</taxon>
    </lineage>
</organism>
<evidence type="ECO:0000313" key="6">
    <source>
        <dbReference type="Proteomes" id="UP000297496"/>
    </source>
</evidence>
<dbReference type="PROSITE" id="PS50043">
    <property type="entry name" value="HTH_LUXR_2"/>
    <property type="match status" value="1"/>
</dbReference>
<reference evidence="5 6" key="1">
    <citation type="submission" date="2019-04" db="EMBL/GenBank/DDBJ databases">
        <title>Three New Species of Nocardioides, Nocardioides euryhalodurans sp. nov., Nocardioides seonyuensis sp. nov. and Nocardioides eburneoflavus sp. nov. Isolated from Soil.</title>
        <authorList>
            <person name="Roh S.G."/>
            <person name="Lee C."/>
            <person name="Kim M.-K."/>
            <person name="Kim S.B."/>
        </authorList>
    </citation>
    <scope>NUCLEOTIDE SEQUENCE [LARGE SCALE GENOMIC DNA]</scope>
    <source>
        <strain evidence="5 6">MMS17-SY213</strain>
    </source>
</reference>
<dbReference type="CDD" id="cd06170">
    <property type="entry name" value="LuxR_C_like"/>
    <property type="match status" value="1"/>
</dbReference>
<comment type="caution">
    <text evidence="5">The sequence shown here is derived from an EMBL/GenBank/DDBJ whole genome shotgun (WGS) entry which is preliminary data.</text>
</comment>
<dbReference type="Gene3D" id="1.10.10.10">
    <property type="entry name" value="Winged helix-like DNA-binding domain superfamily/Winged helix DNA-binding domain"/>
    <property type="match status" value="1"/>
</dbReference>
<gene>
    <name evidence="5" type="ORF">EXE59_14630</name>
</gene>
<dbReference type="SUPFAM" id="SSF46894">
    <property type="entry name" value="C-terminal effector domain of the bipartite response regulators"/>
    <property type="match status" value="1"/>
</dbReference>
<dbReference type="PROSITE" id="PS50110">
    <property type="entry name" value="RESPONSE_REGULATORY"/>
    <property type="match status" value="1"/>
</dbReference>
<proteinExistence type="predicted"/>
<name>A0A4Z1CKA6_9ACTN</name>
<dbReference type="GO" id="GO:0003677">
    <property type="term" value="F:DNA binding"/>
    <property type="evidence" value="ECO:0007669"/>
    <property type="project" value="UniProtKB-KW"/>
</dbReference>
<dbReference type="Pfam" id="PF00196">
    <property type="entry name" value="GerE"/>
    <property type="match status" value="1"/>
</dbReference>
<dbReference type="OrthoDB" id="3786757at2"/>
<dbReference type="SUPFAM" id="SSF52172">
    <property type="entry name" value="CheY-like"/>
    <property type="match status" value="1"/>
</dbReference>
<dbReference type="InterPro" id="IPR051015">
    <property type="entry name" value="EvgA-like"/>
</dbReference>
<dbReference type="GO" id="GO:0000160">
    <property type="term" value="P:phosphorelay signal transduction system"/>
    <property type="evidence" value="ECO:0007669"/>
    <property type="project" value="InterPro"/>
</dbReference>
<protein>
    <submittedName>
        <fullName evidence="5">Response regulator transcription factor</fullName>
    </submittedName>
</protein>
<dbReference type="InterPro" id="IPR011006">
    <property type="entry name" value="CheY-like_superfamily"/>
</dbReference>
<dbReference type="PRINTS" id="PR00038">
    <property type="entry name" value="HTHLUXR"/>
</dbReference>
<evidence type="ECO:0000259" key="3">
    <source>
        <dbReference type="PROSITE" id="PS50043"/>
    </source>
</evidence>
<sequence>MTALLAERPADQDALVAVSNDVHDPDRCRPQRILVVDDMELVQAGLRALLTDQTYVASCLTAGSLQTAWDLVRRHQPQLVVLSTSVAGESGLVLCRHIRDHMPHVRVLLMSSEGRVSNSLARANGAIGFLPKHLPAPSILAVVERAVAGEQVFPRDSSADSEPESALSRRELDVLRNLVAGLSNPEMALALSLSRHTVKQHTSAVYRKLGVRNRAQAAGRARELGLVA</sequence>
<keyword evidence="6" id="KW-1185">Reference proteome</keyword>
<evidence type="ECO:0000259" key="4">
    <source>
        <dbReference type="PROSITE" id="PS50110"/>
    </source>
</evidence>
<accession>A0A4Z1CKA6</accession>
<evidence type="ECO:0000256" key="2">
    <source>
        <dbReference type="PROSITE-ProRule" id="PRU00169"/>
    </source>
</evidence>
<dbReference type="PANTHER" id="PTHR45566:SF2">
    <property type="entry name" value="NARL SUBFAMILY"/>
    <property type="match status" value="1"/>
</dbReference>
<dbReference type="Pfam" id="PF00072">
    <property type="entry name" value="Response_reg"/>
    <property type="match status" value="1"/>
</dbReference>
<evidence type="ECO:0000313" key="5">
    <source>
        <dbReference type="EMBL" id="TGN65063.1"/>
    </source>
</evidence>
<feature type="domain" description="HTH luxR-type" evidence="3">
    <location>
        <begin position="160"/>
        <end position="225"/>
    </location>
</feature>
<feature type="domain" description="Response regulatory" evidence="4">
    <location>
        <begin position="32"/>
        <end position="147"/>
    </location>
</feature>
<dbReference type="AlphaFoldDB" id="A0A4Z1CKA6"/>
<dbReference type="SMART" id="SM00421">
    <property type="entry name" value="HTH_LUXR"/>
    <property type="match status" value="1"/>
</dbReference>
<dbReference type="InterPro" id="IPR001789">
    <property type="entry name" value="Sig_transdc_resp-reg_receiver"/>
</dbReference>